<evidence type="ECO:0000313" key="1">
    <source>
        <dbReference type="EMBL" id="UYP48679.1"/>
    </source>
</evidence>
<dbReference type="EMBL" id="CP104013">
    <property type="protein sequence ID" value="UYP48679.1"/>
    <property type="molecule type" value="Genomic_DNA"/>
</dbReference>
<reference evidence="1" key="1">
    <citation type="submission" date="2022-09" db="EMBL/GenBank/DDBJ databases">
        <title>Actin cytoskeleton and complex cell architecture in an #Asgard archaeon.</title>
        <authorList>
            <person name="Ponce Toledo R.I."/>
            <person name="Schleper C."/>
            <person name="Rodrigues Oliveira T."/>
            <person name="Wollweber F."/>
            <person name="Xu J."/>
            <person name="Rittmann S."/>
            <person name="Klingl A."/>
            <person name="Pilhofer M."/>
        </authorList>
    </citation>
    <scope>NUCLEOTIDE SEQUENCE</scope>
    <source>
        <strain evidence="1">B-35</strain>
    </source>
</reference>
<organism evidence="1 2">
    <name type="scientific">Candidatus Lokiarchaeum ossiferum</name>
    <dbReference type="NCBI Taxonomy" id="2951803"/>
    <lineage>
        <taxon>Archaea</taxon>
        <taxon>Promethearchaeati</taxon>
        <taxon>Promethearchaeota</taxon>
        <taxon>Promethearchaeia</taxon>
        <taxon>Promethearchaeales</taxon>
        <taxon>Promethearchaeaceae</taxon>
        <taxon>Candidatus Lokiarchaeum</taxon>
    </lineage>
</organism>
<evidence type="ECO:0008006" key="3">
    <source>
        <dbReference type="Google" id="ProtNLM"/>
    </source>
</evidence>
<evidence type="ECO:0000313" key="2">
    <source>
        <dbReference type="Proteomes" id="UP001208689"/>
    </source>
</evidence>
<sequence>MELEILRLVKSFNEIIRNSITGPDCLDPQICLGDCCFIQIPVPKALASYYIQQGWAKKTNFKRGTEFSFVMAADLSSLRCVFFDKSLNGCSLHMSGYKAPQCWVYPTGLDIDTLNHSCKKASGWNTENTENLSKAKEILTNYVKICKEEAHYENSAKQILHRLHSKYLKELPNLTPYQVTGLQDSWDRFNILIGDGYSMGMKHFCDKVKCSESYFQCEKICIPAYNQFLAFYELYLSIYIENFGFKQDYPIIELKKVENLS</sequence>
<keyword evidence="2" id="KW-1185">Reference proteome</keyword>
<gene>
    <name evidence="1" type="ORF">NEF87_004964</name>
</gene>
<protein>
    <recommendedName>
        <fullName evidence="3">YkgJ family cysteine cluster protein</fullName>
    </recommendedName>
</protein>
<accession>A0ABY6I1I4</accession>
<name>A0ABY6I1I4_9ARCH</name>
<proteinExistence type="predicted"/>
<dbReference type="Proteomes" id="UP001208689">
    <property type="component" value="Chromosome"/>
</dbReference>